<dbReference type="SUPFAM" id="SSF56112">
    <property type="entry name" value="Protein kinase-like (PK-like)"/>
    <property type="match status" value="1"/>
</dbReference>
<protein>
    <recommendedName>
        <fullName evidence="5">Nuclear receptor-binding protein homolog</fullName>
    </recommendedName>
    <alternativeName>
        <fullName evidence="6">MLF1-adaptor molecule</fullName>
    </alternativeName>
</protein>
<organism evidence="9 10">
    <name type="scientific">Pocillopora meandrina</name>
    <dbReference type="NCBI Taxonomy" id="46732"/>
    <lineage>
        <taxon>Eukaryota</taxon>
        <taxon>Metazoa</taxon>
        <taxon>Cnidaria</taxon>
        <taxon>Anthozoa</taxon>
        <taxon>Hexacorallia</taxon>
        <taxon>Scleractinia</taxon>
        <taxon>Astrocoeniina</taxon>
        <taxon>Pocilloporidae</taxon>
        <taxon>Pocillopora</taxon>
    </lineage>
</organism>
<evidence type="ECO:0000313" key="9">
    <source>
        <dbReference type="EMBL" id="CAH3111297.1"/>
    </source>
</evidence>
<dbReference type="FunFam" id="3.30.200.20:FF:000098">
    <property type="entry name" value="Nuclear receptor-binding protein 1"/>
    <property type="match status" value="1"/>
</dbReference>
<feature type="region of interest" description="Disordered" evidence="7">
    <location>
        <begin position="1"/>
        <end position="32"/>
    </location>
</feature>
<dbReference type="FunFam" id="1.10.510.10:FF:000842">
    <property type="entry name" value="Nuclear receptor-binding protein"/>
    <property type="match status" value="1"/>
</dbReference>
<proteinExistence type="predicted"/>
<keyword evidence="3" id="KW-0597">Phosphoprotein</keyword>
<evidence type="ECO:0000256" key="2">
    <source>
        <dbReference type="ARBA" id="ARBA00022490"/>
    </source>
</evidence>
<dbReference type="PROSITE" id="PS50011">
    <property type="entry name" value="PROTEIN_KINASE_DOM"/>
    <property type="match status" value="1"/>
</dbReference>
<evidence type="ECO:0000256" key="5">
    <source>
        <dbReference type="ARBA" id="ARBA00069870"/>
    </source>
</evidence>
<dbReference type="GO" id="GO:0004672">
    <property type="term" value="F:protein kinase activity"/>
    <property type="evidence" value="ECO:0007669"/>
    <property type="project" value="InterPro"/>
</dbReference>
<dbReference type="EMBL" id="CALNXJ010000012">
    <property type="protein sequence ID" value="CAH3111297.1"/>
    <property type="molecule type" value="Genomic_DNA"/>
</dbReference>
<dbReference type="Proteomes" id="UP001159428">
    <property type="component" value="Unassembled WGS sequence"/>
</dbReference>
<keyword evidence="2" id="KW-0963">Cytoplasm</keyword>
<feature type="non-terminal residue" evidence="9">
    <location>
        <position position="498"/>
    </location>
</feature>
<accession>A0AAU9WEU2</accession>
<dbReference type="GO" id="GO:0005737">
    <property type="term" value="C:cytoplasm"/>
    <property type="evidence" value="ECO:0007669"/>
    <property type="project" value="UniProtKB-SubCell"/>
</dbReference>
<comment type="function">
    <text evidence="4">May play a role in subcellular trafficking between the endoplasmic reticulum and Golgi apparatus.</text>
</comment>
<dbReference type="Pfam" id="PF07714">
    <property type="entry name" value="PK_Tyr_Ser-Thr"/>
    <property type="match status" value="1"/>
</dbReference>
<dbReference type="PANTHER" id="PTHR13902">
    <property type="entry name" value="SERINE/THREONINE-PROTEIN KINASE WNK WITH NO LYSINE -RELATED"/>
    <property type="match status" value="1"/>
</dbReference>
<dbReference type="Gene3D" id="3.30.200.20">
    <property type="entry name" value="Phosphorylase Kinase, domain 1"/>
    <property type="match status" value="1"/>
</dbReference>
<dbReference type="GO" id="GO:0005524">
    <property type="term" value="F:ATP binding"/>
    <property type="evidence" value="ECO:0007669"/>
    <property type="project" value="InterPro"/>
</dbReference>
<comment type="subcellular location">
    <subcellularLocation>
        <location evidence="1">Cytoplasm</location>
    </subcellularLocation>
</comment>
<dbReference type="Gene3D" id="1.10.510.10">
    <property type="entry name" value="Transferase(Phosphotransferase) domain 1"/>
    <property type="match status" value="1"/>
</dbReference>
<dbReference type="InterPro" id="IPR050588">
    <property type="entry name" value="WNK_Ser-Thr_kinase"/>
</dbReference>
<sequence>MANNLTLGINDVRNEHSGDESDEDDDDVVEQSPCGRWEKRRQEVMQRDVPGIDHSFLAMDTEEGVEVVWNEVQFSERKSFKSKEENVTAVFENLIQLDHANIVKFHKFWTDTSPEKPRVIFITEYMTSGSLKQFLKKTRKSLKTLNEKVWKRWLRQILSALSYLHECETPIVHGNLSCDTIFIQHNGLIKIGSVAPDTIHNHVKTYRDERRNMHFIAPEYGKPGHIIDCAVDIYAFGICALEMAALELHDTEGRVSRDAVFKAIAGLDSANSTIPRQQDFIRRCLAENPAERPTARDLLLHPSLFVVHPLKLLAAHCMVDNDVSPPDNREDTDPERVLATIGKELNWKRGKSPALELEKYLEEVRNGLFPLTGMQQKKELRPRQRPKSPEGEESVLSENQHQYDEETRRATLTKCQIKLSQDSADSKQQTQLELLLKLDDKMNRHLVSDLRPGDKGVDLADDLIRHGLLNKADREELAKAIQTQLNSYPTITTCKYSF</sequence>
<dbReference type="InterPro" id="IPR011009">
    <property type="entry name" value="Kinase-like_dom_sf"/>
</dbReference>
<evidence type="ECO:0000256" key="6">
    <source>
        <dbReference type="ARBA" id="ARBA00078305"/>
    </source>
</evidence>
<dbReference type="InterPro" id="IPR000719">
    <property type="entry name" value="Prot_kinase_dom"/>
</dbReference>
<feature type="compositionally biased region" description="Acidic residues" evidence="7">
    <location>
        <begin position="20"/>
        <end position="29"/>
    </location>
</feature>
<evidence type="ECO:0000256" key="3">
    <source>
        <dbReference type="ARBA" id="ARBA00022553"/>
    </source>
</evidence>
<keyword evidence="10" id="KW-1185">Reference proteome</keyword>
<comment type="caution">
    <text evidence="9">The sequence shown here is derived from an EMBL/GenBank/DDBJ whole genome shotgun (WGS) entry which is preliminary data.</text>
</comment>
<evidence type="ECO:0000256" key="4">
    <source>
        <dbReference type="ARBA" id="ARBA00055167"/>
    </source>
</evidence>
<reference evidence="9 10" key="1">
    <citation type="submission" date="2022-05" db="EMBL/GenBank/DDBJ databases">
        <authorList>
            <consortium name="Genoscope - CEA"/>
            <person name="William W."/>
        </authorList>
    </citation>
    <scope>NUCLEOTIDE SEQUENCE [LARGE SCALE GENOMIC DNA]</scope>
</reference>
<evidence type="ECO:0000256" key="7">
    <source>
        <dbReference type="SAM" id="MobiDB-lite"/>
    </source>
</evidence>
<evidence type="ECO:0000313" key="10">
    <source>
        <dbReference type="Proteomes" id="UP001159428"/>
    </source>
</evidence>
<evidence type="ECO:0000256" key="1">
    <source>
        <dbReference type="ARBA" id="ARBA00004496"/>
    </source>
</evidence>
<dbReference type="AlphaFoldDB" id="A0AAU9WEU2"/>
<dbReference type="InterPro" id="IPR001245">
    <property type="entry name" value="Ser-Thr/Tyr_kinase_cat_dom"/>
</dbReference>
<feature type="compositionally biased region" description="Basic and acidic residues" evidence="7">
    <location>
        <begin position="376"/>
        <end position="390"/>
    </location>
</feature>
<evidence type="ECO:0000259" key="8">
    <source>
        <dbReference type="PROSITE" id="PS50011"/>
    </source>
</evidence>
<feature type="domain" description="Protein kinase" evidence="8">
    <location>
        <begin position="1"/>
        <end position="304"/>
    </location>
</feature>
<feature type="region of interest" description="Disordered" evidence="7">
    <location>
        <begin position="372"/>
        <end position="408"/>
    </location>
</feature>
<name>A0AAU9WEU2_9CNID</name>
<gene>
    <name evidence="9" type="ORF">PMEA_00004031</name>
</gene>